<organism evidence="2">
    <name type="scientific">bioreactor metagenome</name>
    <dbReference type="NCBI Taxonomy" id="1076179"/>
    <lineage>
        <taxon>unclassified sequences</taxon>
        <taxon>metagenomes</taxon>
        <taxon>ecological metagenomes</taxon>
    </lineage>
</organism>
<dbReference type="Gene3D" id="3.10.180.10">
    <property type="entry name" value="2,3-Dihydroxybiphenyl 1,2-Dioxygenase, domain 1"/>
    <property type="match status" value="1"/>
</dbReference>
<comment type="caution">
    <text evidence="2">The sequence shown here is derived from an EMBL/GenBank/DDBJ whole genome shotgun (WGS) entry which is preliminary data.</text>
</comment>
<dbReference type="InterPro" id="IPR052164">
    <property type="entry name" value="Anthracycline_SecMetBiosynth"/>
</dbReference>
<dbReference type="EMBL" id="VSSQ01002846">
    <property type="protein sequence ID" value="MPM17699.1"/>
    <property type="molecule type" value="Genomic_DNA"/>
</dbReference>
<dbReference type="CDD" id="cd07247">
    <property type="entry name" value="SgaA_N_like"/>
    <property type="match status" value="1"/>
</dbReference>
<evidence type="ECO:0000259" key="1">
    <source>
        <dbReference type="PROSITE" id="PS51819"/>
    </source>
</evidence>
<dbReference type="PANTHER" id="PTHR33993:SF2">
    <property type="entry name" value="VOC DOMAIN-CONTAINING PROTEIN"/>
    <property type="match status" value="1"/>
</dbReference>
<dbReference type="InterPro" id="IPR004360">
    <property type="entry name" value="Glyas_Fos-R_dOase_dom"/>
</dbReference>
<dbReference type="PANTHER" id="PTHR33993">
    <property type="entry name" value="GLYOXALASE-RELATED"/>
    <property type="match status" value="1"/>
</dbReference>
<feature type="domain" description="VOC" evidence="1">
    <location>
        <begin position="5"/>
        <end position="129"/>
    </location>
</feature>
<gene>
    <name evidence="2" type="ORF">SDC9_64096</name>
</gene>
<reference evidence="2" key="1">
    <citation type="submission" date="2019-08" db="EMBL/GenBank/DDBJ databases">
        <authorList>
            <person name="Kucharzyk K."/>
            <person name="Murdoch R.W."/>
            <person name="Higgins S."/>
            <person name="Loffler F."/>
        </authorList>
    </citation>
    <scope>NUCLEOTIDE SEQUENCE</scope>
</reference>
<dbReference type="PROSITE" id="PS51819">
    <property type="entry name" value="VOC"/>
    <property type="match status" value="1"/>
</dbReference>
<dbReference type="AlphaFoldDB" id="A0A644XNI6"/>
<accession>A0A644XNI6</accession>
<dbReference type="InterPro" id="IPR029068">
    <property type="entry name" value="Glyas_Bleomycin-R_OHBP_Dase"/>
</dbReference>
<evidence type="ECO:0000313" key="2">
    <source>
        <dbReference type="EMBL" id="MPM17699.1"/>
    </source>
</evidence>
<protein>
    <recommendedName>
        <fullName evidence="1">VOC domain-containing protein</fullName>
    </recommendedName>
</protein>
<dbReference type="SUPFAM" id="SSF54593">
    <property type="entry name" value="Glyoxalase/Bleomycin resistance protein/Dihydroxybiphenyl dioxygenase"/>
    <property type="match status" value="1"/>
</dbReference>
<proteinExistence type="predicted"/>
<dbReference type="InterPro" id="IPR037523">
    <property type="entry name" value="VOC_core"/>
</dbReference>
<name>A0A644XNI6_9ZZZZ</name>
<dbReference type="Pfam" id="PF00903">
    <property type="entry name" value="Glyoxalase"/>
    <property type="match status" value="1"/>
</dbReference>
<sequence>MKANPVVWFEIYVQDMARASRFYESVLQIKLAPLQAPEGDASGFEMLAFPGDPQTAGACGTLVKMAGVTPGQGAPGTLVYFGSEDCAAEQSRVVAAGGSVHKEKFSIGPYGFCALLMDTEGNCFGVHSMK</sequence>